<dbReference type="EMBL" id="MNCJ02000325">
    <property type="protein sequence ID" value="KAF5786601.1"/>
    <property type="molecule type" value="Genomic_DNA"/>
</dbReference>
<protein>
    <submittedName>
        <fullName evidence="1">Uncharacterized protein</fullName>
    </submittedName>
</protein>
<dbReference type="Gramene" id="mRNA:HanXRQr2_Chr10g0442901">
    <property type="protein sequence ID" value="CDS:HanXRQr2_Chr10g0442901.1"/>
    <property type="gene ID" value="HanXRQr2_Chr10g0442901"/>
</dbReference>
<evidence type="ECO:0000313" key="1">
    <source>
        <dbReference type="EMBL" id="KAF5786601.1"/>
    </source>
</evidence>
<organism evidence="1 2">
    <name type="scientific">Helianthus annuus</name>
    <name type="common">Common sunflower</name>
    <dbReference type="NCBI Taxonomy" id="4232"/>
    <lineage>
        <taxon>Eukaryota</taxon>
        <taxon>Viridiplantae</taxon>
        <taxon>Streptophyta</taxon>
        <taxon>Embryophyta</taxon>
        <taxon>Tracheophyta</taxon>
        <taxon>Spermatophyta</taxon>
        <taxon>Magnoliopsida</taxon>
        <taxon>eudicotyledons</taxon>
        <taxon>Gunneridae</taxon>
        <taxon>Pentapetalae</taxon>
        <taxon>asterids</taxon>
        <taxon>campanulids</taxon>
        <taxon>Asterales</taxon>
        <taxon>Asteraceae</taxon>
        <taxon>Asteroideae</taxon>
        <taxon>Heliantheae alliance</taxon>
        <taxon>Heliantheae</taxon>
        <taxon>Helianthus</taxon>
    </lineage>
</organism>
<name>A0A9K3HYK8_HELAN</name>
<reference evidence="1" key="1">
    <citation type="journal article" date="2017" name="Nature">
        <title>The sunflower genome provides insights into oil metabolism, flowering and Asterid evolution.</title>
        <authorList>
            <person name="Badouin H."/>
            <person name="Gouzy J."/>
            <person name="Grassa C.J."/>
            <person name="Murat F."/>
            <person name="Staton S.E."/>
            <person name="Cottret L."/>
            <person name="Lelandais-Briere C."/>
            <person name="Owens G.L."/>
            <person name="Carrere S."/>
            <person name="Mayjonade B."/>
            <person name="Legrand L."/>
            <person name="Gill N."/>
            <person name="Kane N.C."/>
            <person name="Bowers J.E."/>
            <person name="Hubner S."/>
            <person name="Bellec A."/>
            <person name="Berard A."/>
            <person name="Berges H."/>
            <person name="Blanchet N."/>
            <person name="Boniface M.C."/>
            <person name="Brunel D."/>
            <person name="Catrice O."/>
            <person name="Chaidir N."/>
            <person name="Claudel C."/>
            <person name="Donnadieu C."/>
            <person name="Faraut T."/>
            <person name="Fievet G."/>
            <person name="Helmstetter N."/>
            <person name="King M."/>
            <person name="Knapp S.J."/>
            <person name="Lai Z."/>
            <person name="Le Paslier M.C."/>
            <person name="Lippi Y."/>
            <person name="Lorenzon L."/>
            <person name="Mandel J.R."/>
            <person name="Marage G."/>
            <person name="Marchand G."/>
            <person name="Marquand E."/>
            <person name="Bret-Mestries E."/>
            <person name="Morien E."/>
            <person name="Nambeesan S."/>
            <person name="Nguyen T."/>
            <person name="Pegot-Espagnet P."/>
            <person name="Pouilly N."/>
            <person name="Raftis F."/>
            <person name="Sallet E."/>
            <person name="Schiex T."/>
            <person name="Thomas J."/>
            <person name="Vandecasteele C."/>
            <person name="Vares D."/>
            <person name="Vear F."/>
            <person name="Vautrin S."/>
            <person name="Crespi M."/>
            <person name="Mangin B."/>
            <person name="Burke J.M."/>
            <person name="Salse J."/>
            <person name="Munos S."/>
            <person name="Vincourt P."/>
            <person name="Rieseberg L.H."/>
            <person name="Langlade N.B."/>
        </authorList>
    </citation>
    <scope>NUCLEOTIDE SEQUENCE</scope>
    <source>
        <tissue evidence="1">Leaves</tissue>
    </source>
</reference>
<dbReference type="Proteomes" id="UP000215914">
    <property type="component" value="Unassembled WGS sequence"/>
</dbReference>
<dbReference type="AlphaFoldDB" id="A0A9K3HYK8"/>
<reference evidence="1" key="2">
    <citation type="submission" date="2020-06" db="EMBL/GenBank/DDBJ databases">
        <title>Helianthus annuus Genome sequencing and assembly Release 2.</title>
        <authorList>
            <person name="Gouzy J."/>
            <person name="Langlade N."/>
            <person name="Munos S."/>
        </authorList>
    </citation>
    <scope>NUCLEOTIDE SEQUENCE</scope>
    <source>
        <tissue evidence="1">Leaves</tissue>
    </source>
</reference>
<keyword evidence="2" id="KW-1185">Reference proteome</keyword>
<gene>
    <name evidence="1" type="ORF">HanXRQr2_Chr10g0442901</name>
</gene>
<comment type="caution">
    <text evidence="1">The sequence shown here is derived from an EMBL/GenBank/DDBJ whole genome shotgun (WGS) entry which is preliminary data.</text>
</comment>
<sequence length="65" mass="7162">MMLTNHVHTHSLHFPLSTTNLSCATAGAAPATDFSFSTRNSYPLASPPPQVNLHLTNFLFLFFEV</sequence>
<evidence type="ECO:0000313" key="2">
    <source>
        <dbReference type="Proteomes" id="UP000215914"/>
    </source>
</evidence>
<proteinExistence type="predicted"/>
<accession>A0A9K3HYK8</accession>